<proteinExistence type="predicted"/>
<feature type="region of interest" description="Disordered" evidence="1">
    <location>
        <begin position="57"/>
        <end position="96"/>
    </location>
</feature>
<name>A0ABU8N1G4_9PSEU</name>
<evidence type="ECO:0000313" key="3">
    <source>
        <dbReference type="EMBL" id="MEJ2886226.1"/>
    </source>
</evidence>
<evidence type="ECO:0000256" key="2">
    <source>
        <dbReference type="SAM" id="Phobius"/>
    </source>
</evidence>
<evidence type="ECO:0000256" key="1">
    <source>
        <dbReference type="SAM" id="MobiDB-lite"/>
    </source>
</evidence>
<keyword evidence="2" id="KW-0472">Membrane</keyword>
<keyword evidence="2" id="KW-1133">Transmembrane helix</keyword>
<feature type="compositionally biased region" description="Low complexity" evidence="1">
    <location>
        <begin position="57"/>
        <end position="69"/>
    </location>
</feature>
<sequence>MTQSGGRNAVRYALGSTIVGVMAAATVVLTSVAPAASVAAEPAVAVVAPVAPAPLAAAAPVTAHPTPTTSRTRASHDAYRPRATSTRGSSSGCGQRAVTAGRFDASCDEYQGYLDPGTSAGRAPSSGEIQTQWGCEQGYIPEDECG</sequence>
<accession>A0ABU8N1G4</accession>
<reference evidence="3 4" key="1">
    <citation type="submission" date="2024-03" db="EMBL/GenBank/DDBJ databases">
        <title>Actinomycetospora sp. OC33-EN06, a novel actinomycete isolated from wild orchid (Aerides multiflora).</title>
        <authorList>
            <person name="Suriyachadkun C."/>
        </authorList>
    </citation>
    <scope>NUCLEOTIDE SEQUENCE [LARGE SCALE GENOMIC DNA]</scope>
    <source>
        <strain evidence="3 4">OC33-EN06</strain>
    </source>
</reference>
<protein>
    <submittedName>
        <fullName evidence="3">Uncharacterized protein</fullName>
    </submittedName>
</protein>
<feature type="transmembrane region" description="Helical" evidence="2">
    <location>
        <begin position="12"/>
        <end position="33"/>
    </location>
</feature>
<gene>
    <name evidence="3" type="ORF">WCD41_07155</name>
</gene>
<dbReference type="EMBL" id="JBBEGL010000002">
    <property type="protein sequence ID" value="MEJ2886226.1"/>
    <property type="molecule type" value="Genomic_DNA"/>
</dbReference>
<comment type="caution">
    <text evidence="3">The sequence shown here is derived from an EMBL/GenBank/DDBJ whole genome shotgun (WGS) entry which is preliminary data.</text>
</comment>
<dbReference type="RefSeq" id="WP_337712712.1">
    <property type="nucleotide sequence ID" value="NZ_JBBEGL010000002.1"/>
</dbReference>
<keyword evidence="4" id="KW-1185">Reference proteome</keyword>
<feature type="compositionally biased region" description="Polar residues" evidence="1">
    <location>
        <begin position="83"/>
        <end position="93"/>
    </location>
</feature>
<keyword evidence="2" id="KW-0812">Transmembrane</keyword>
<evidence type="ECO:0000313" key="4">
    <source>
        <dbReference type="Proteomes" id="UP001370100"/>
    </source>
</evidence>
<dbReference type="Proteomes" id="UP001370100">
    <property type="component" value="Unassembled WGS sequence"/>
</dbReference>
<organism evidence="3 4">
    <name type="scientific">Actinomycetospora aeridis</name>
    <dbReference type="NCBI Taxonomy" id="3129231"/>
    <lineage>
        <taxon>Bacteria</taxon>
        <taxon>Bacillati</taxon>
        <taxon>Actinomycetota</taxon>
        <taxon>Actinomycetes</taxon>
        <taxon>Pseudonocardiales</taxon>
        <taxon>Pseudonocardiaceae</taxon>
        <taxon>Actinomycetospora</taxon>
    </lineage>
</organism>